<sequence length="300" mass="32618">MPENPRPVFWSAVPTPLTNDLTVDPDAVSRVIDDAVQSGMAGLFLGGTCGEGPWLPDVERRRLVETAAKAANGRLCLAAQVSDNSVPRVRDNIRQMADAGADVAIVSSPATFLNATADRIVDFFAGAVDASELPVGVYDLGEHRPVHLPVDRLAEIYRLPKVCLVKDSSGNVERRAQALAVARERPDLQLFNGDEFRCLEYLEAGYTGMMFGGAIAIAAQMHRIASRWVEGDLETARAEDEAMRQVLFGIYGGSAITCWLTGLKHYLVRRGLFTSEASFLGYPLTDDCRAFIEQLTAESA</sequence>
<evidence type="ECO:0000313" key="4">
    <source>
        <dbReference type="Proteomes" id="UP000738431"/>
    </source>
</evidence>
<gene>
    <name evidence="3" type="ORF">K1X11_011890</name>
</gene>
<evidence type="ECO:0000256" key="1">
    <source>
        <dbReference type="ARBA" id="ARBA00007592"/>
    </source>
</evidence>
<name>A0ABZ1CFN9_9BACT</name>
<dbReference type="Proteomes" id="UP000738431">
    <property type="component" value="Chromosome"/>
</dbReference>
<dbReference type="EC" id="4.2.1.41" evidence="3"/>
<dbReference type="PANTHER" id="PTHR12128:SF66">
    <property type="entry name" value="4-HYDROXY-2-OXOGLUTARATE ALDOLASE, MITOCHONDRIAL"/>
    <property type="match status" value="1"/>
</dbReference>
<organism evidence="3 4">
    <name type="scientific">Actomonas aquatica</name>
    <dbReference type="NCBI Taxonomy" id="2866162"/>
    <lineage>
        <taxon>Bacteria</taxon>
        <taxon>Pseudomonadati</taxon>
        <taxon>Verrucomicrobiota</taxon>
        <taxon>Opitutia</taxon>
        <taxon>Opitutales</taxon>
        <taxon>Opitutaceae</taxon>
        <taxon>Actomonas</taxon>
    </lineage>
</organism>
<evidence type="ECO:0000313" key="3">
    <source>
        <dbReference type="EMBL" id="WRQ90112.1"/>
    </source>
</evidence>
<dbReference type="CDD" id="cd00408">
    <property type="entry name" value="DHDPS-like"/>
    <property type="match status" value="1"/>
</dbReference>
<dbReference type="Gene3D" id="3.20.20.70">
    <property type="entry name" value="Aldolase class I"/>
    <property type="match status" value="1"/>
</dbReference>
<keyword evidence="4" id="KW-1185">Reference proteome</keyword>
<dbReference type="RefSeq" id="WP_225919573.1">
    <property type="nucleotide sequence ID" value="NZ_CP139781.1"/>
</dbReference>
<dbReference type="Pfam" id="PF00701">
    <property type="entry name" value="DHDPS"/>
    <property type="match status" value="1"/>
</dbReference>
<reference evidence="3 4" key="1">
    <citation type="submission" date="2023-12" db="EMBL/GenBank/DDBJ databases">
        <title>Description of an unclassified Opitutus bacterium of Verrucomicrobiota.</title>
        <authorList>
            <person name="Zhang D.-F."/>
        </authorList>
    </citation>
    <scope>NUCLEOTIDE SEQUENCE [LARGE SCALE GENOMIC DNA]</scope>
    <source>
        <strain evidence="3 4">WL0086</strain>
    </source>
</reference>
<protein>
    <submittedName>
        <fullName evidence="3">Dihydrodipicolinate synthase family protein</fullName>
        <ecNumber evidence="3">4.1.3.3</ecNumber>
        <ecNumber evidence="3">4.2.1.41</ecNumber>
        <ecNumber evidence="3">4.3.3.7</ecNumber>
    </submittedName>
</protein>
<dbReference type="EMBL" id="CP139781">
    <property type="protein sequence ID" value="WRQ90112.1"/>
    <property type="molecule type" value="Genomic_DNA"/>
</dbReference>
<dbReference type="SMART" id="SM01130">
    <property type="entry name" value="DHDPS"/>
    <property type="match status" value="1"/>
</dbReference>
<comment type="similarity">
    <text evidence="1">Belongs to the DapA family.</text>
</comment>
<dbReference type="EC" id="4.1.3.3" evidence="3"/>
<proteinExistence type="inferred from homology"/>
<dbReference type="InterPro" id="IPR002220">
    <property type="entry name" value="DapA-like"/>
</dbReference>
<dbReference type="GO" id="GO:0008840">
    <property type="term" value="F:4-hydroxy-tetrahydrodipicolinate synthase activity"/>
    <property type="evidence" value="ECO:0007669"/>
    <property type="project" value="UniProtKB-EC"/>
</dbReference>
<dbReference type="GO" id="GO:0047448">
    <property type="term" value="F:5-dehydro-4-deoxyglucarate dehydratase activity"/>
    <property type="evidence" value="ECO:0007669"/>
    <property type="project" value="UniProtKB-EC"/>
</dbReference>
<dbReference type="SUPFAM" id="SSF51569">
    <property type="entry name" value="Aldolase"/>
    <property type="match status" value="1"/>
</dbReference>
<dbReference type="EC" id="4.3.3.7" evidence="3"/>
<dbReference type="GO" id="GO:0008747">
    <property type="term" value="F:N-acetylneuraminate lyase activity"/>
    <property type="evidence" value="ECO:0007669"/>
    <property type="project" value="UniProtKB-EC"/>
</dbReference>
<keyword evidence="2 3" id="KW-0456">Lyase</keyword>
<accession>A0ABZ1CFN9</accession>
<evidence type="ECO:0000256" key="2">
    <source>
        <dbReference type="ARBA" id="ARBA00023239"/>
    </source>
</evidence>
<dbReference type="PANTHER" id="PTHR12128">
    <property type="entry name" value="DIHYDRODIPICOLINATE SYNTHASE"/>
    <property type="match status" value="1"/>
</dbReference>
<dbReference type="InterPro" id="IPR013785">
    <property type="entry name" value="Aldolase_TIM"/>
</dbReference>